<comment type="caution">
    <text evidence="5">The sequence shown here is derived from an EMBL/GenBank/DDBJ whole genome shotgun (WGS) entry which is preliminary data.</text>
</comment>
<keyword evidence="1" id="KW-0805">Transcription regulation</keyword>
<evidence type="ECO:0000313" key="5">
    <source>
        <dbReference type="EMBL" id="MBB4980994.1"/>
    </source>
</evidence>
<keyword evidence="2 5" id="KW-0238">DNA-binding</keyword>
<dbReference type="PANTHER" id="PTHR33164:SF99">
    <property type="entry name" value="MARR FAMILY REGULATORY PROTEIN"/>
    <property type="match status" value="1"/>
</dbReference>
<dbReference type="SMART" id="SM00347">
    <property type="entry name" value="HTH_MARR"/>
    <property type="match status" value="1"/>
</dbReference>
<dbReference type="GO" id="GO:0003700">
    <property type="term" value="F:DNA-binding transcription factor activity"/>
    <property type="evidence" value="ECO:0007669"/>
    <property type="project" value="InterPro"/>
</dbReference>
<dbReference type="GO" id="GO:0006950">
    <property type="term" value="P:response to stress"/>
    <property type="evidence" value="ECO:0007669"/>
    <property type="project" value="TreeGrafter"/>
</dbReference>
<dbReference type="RefSeq" id="WP_116156951.1">
    <property type="nucleotide sequence ID" value="NZ_JACHJY010000002.1"/>
</dbReference>
<dbReference type="InterPro" id="IPR036388">
    <property type="entry name" value="WH-like_DNA-bd_sf"/>
</dbReference>
<dbReference type="PROSITE" id="PS50995">
    <property type="entry name" value="HTH_MARR_2"/>
    <property type="match status" value="1"/>
</dbReference>
<protein>
    <submittedName>
        <fullName evidence="5">DNA-binding MarR family transcriptional regulator</fullName>
    </submittedName>
</protein>
<dbReference type="Pfam" id="PF12802">
    <property type="entry name" value="MarR_2"/>
    <property type="match status" value="1"/>
</dbReference>
<dbReference type="SUPFAM" id="SSF46785">
    <property type="entry name" value="Winged helix' DNA-binding domain"/>
    <property type="match status" value="1"/>
</dbReference>
<gene>
    <name evidence="5" type="ORF">GGE06_001902</name>
</gene>
<dbReference type="PROSITE" id="PS01117">
    <property type="entry name" value="HTH_MARR_1"/>
    <property type="match status" value="1"/>
</dbReference>
<evidence type="ECO:0000256" key="1">
    <source>
        <dbReference type="ARBA" id="ARBA00023015"/>
    </source>
</evidence>
<dbReference type="InterPro" id="IPR000835">
    <property type="entry name" value="HTH_MarR-typ"/>
</dbReference>
<keyword evidence="3" id="KW-0804">Transcription</keyword>
<dbReference type="PRINTS" id="PR00598">
    <property type="entry name" value="HTHMARR"/>
</dbReference>
<evidence type="ECO:0000313" key="6">
    <source>
        <dbReference type="Proteomes" id="UP000582643"/>
    </source>
</evidence>
<evidence type="ECO:0000256" key="2">
    <source>
        <dbReference type="ARBA" id="ARBA00023125"/>
    </source>
</evidence>
<dbReference type="AlphaFoldDB" id="A0A7W7TX42"/>
<dbReference type="PANTHER" id="PTHR33164">
    <property type="entry name" value="TRANSCRIPTIONAL REGULATOR, MARR FAMILY"/>
    <property type="match status" value="1"/>
</dbReference>
<organism evidence="5 6">
    <name type="scientific">Streptomyces nymphaeiformis</name>
    <dbReference type="NCBI Taxonomy" id="2663842"/>
    <lineage>
        <taxon>Bacteria</taxon>
        <taxon>Bacillati</taxon>
        <taxon>Actinomycetota</taxon>
        <taxon>Actinomycetes</taxon>
        <taxon>Kitasatosporales</taxon>
        <taxon>Streptomycetaceae</taxon>
        <taxon>Streptomyces</taxon>
    </lineage>
</organism>
<feature type="domain" description="HTH marR-type" evidence="4">
    <location>
        <begin position="12"/>
        <end position="148"/>
    </location>
</feature>
<reference evidence="5 6" key="1">
    <citation type="submission" date="2020-08" db="EMBL/GenBank/DDBJ databases">
        <title>Genomic Encyclopedia of Type Strains, Phase III (KMG-III): the genomes of soil and plant-associated and newly described type strains.</title>
        <authorList>
            <person name="Whitman W."/>
        </authorList>
    </citation>
    <scope>NUCLEOTIDE SEQUENCE [LARGE SCALE GENOMIC DNA]</scope>
    <source>
        <strain evidence="5 6">SFB5A</strain>
    </source>
</reference>
<accession>A0A7W7TX42</accession>
<dbReference type="InterPro" id="IPR023187">
    <property type="entry name" value="Tscrpt_reg_MarR-type_CS"/>
</dbReference>
<dbReference type="GO" id="GO:0003677">
    <property type="term" value="F:DNA binding"/>
    <property type="evidence" value="ECO:0007669"/>
    <property type="project" value="UniProtKB-KW"/>
</dbReference>
<evidence type="ECO:0000259" key="4">
    <source>
        <dbReference type="PROSITE" id="PS50995"/>
    </source>
</evidence>
<dbReference type="EMBL" id="JACHJY010000002">
    <property type="protein sequence ID" value="MBB4980994.1"/>
    <property type="molecule type" value="Genomic_DNA"/>
</dbReference>
<name>A0A7W7TX42_9ACTN</name>
<proteinExistence type="predicted"/>
<keyword evidence="6" id="KW-1185">Reference proteome</keyword>
<evidence type="ECO:0000256" key="3">
    <source>
        <dbReference type="ARBA" id="ARBA00023163"/>
    </source>
</evidence>
<dbReference type="InterPro" id="IPR039422">
    <property type="entry name" value="MarR/SlyA-like"/>
</dbReference>
<dbReference type="Gene3D" id="1.10.10.10">
    <property type="entry name" value="Winged helix-like DNA-binding domain superfamily/Winged helix DNA-binding domain"/>
    <property type="match status" value="1"/>
</dbReference>
<dbReference type="Proteomes" id="UP000582643">
    <property type="component" value="Unassembled WGS sequence"/>
</dbReference>
<sequence>METWGPGGELDELALWRQLARLMEQVNSTASKRLARNHGVSTGELLLLLSLSERRDGTLRISELVRALGTNQPSVSRMVARLEEAEWVARRSAADDKRGVDVQVTEAGRQVAGAAEQTLRKALAETFDAAAVSDSTAALIARLRYAPAMPVD</sequence>
<dbReference type="InterPro" id="IPR036390">
    <property type="entry name" value="WH_DNA-bd_sf"/>
</dbReference>